<keyword evidence="7" id="KW-0966">Cell projection</keyword>
<feature type="coiled-coil region" evidence="8">
    <location>
        <begin position="2064"/>
        <end position="2450"/>
    </location>
</feature>
<sequence>MAPILDWKKLMKVDPDTLPRQEELADRLLDIMFKVDGKDLKNETPEKMIHLFKITQSLLKMKTQEIELALEEVEKAGEEQAKCENNFKTKLMKLQNELEIAQKSAGGRDTRFLRDEIRQLEKQLEQKERQLTDTEKELEKEKKVNEQLALRIEDAENENIRFRRENEQLRQDVADYQRQIDSQKEAISSRRGEVSDYTSQLSKRSSELVQYLDEIQNLTEANEKLEIQNQEMRKNLEESVQEMEKMTDEYSKMKLIVQQSDIIMDELRKEKDRYKFQVQDLSDQLKAKNEEDDPLMAAVNAKVEEWKKILASKDDELLEYQQMLFNMEEKMKMVQLDVDRNSILSLQQGVQERDAQIRLLTEQVEQYTKEMEKNAFVIEKLKDDLQKDKGHLSLAQQNQIGDMQEKLKMLEERATEAEKSAELAEAHAREKDKELVETLKRMRDYELGIYGLEEAVAEIKGLRKQVKIREHEIESLIKEVNKLELKINDFLDENEELRERLGLEPKTMIDLNEFRNSKALKQQQYRAENQILLQEIERLEEERIELKKHIRKLAQEKGRRVATTGLDADNMQMTDSFTEEKGKNARKFDFLSRHDIAEVEAKNEYLATELRERERDLEKNRTVIAKFQSKLKELSEENKQLQQGMKEILQAIKDMQKDSSMKGGETALIIPSLDRLVHAMESKNSDGFFDASVHLKAQVDQLTGRNEELRQELKETQKEATSLSNQLASANEKIEQMKNEICLLHQSEGANIVFQTVNLPEGMAPSSVNTINSLNEYLIHLIQELENKEKLLKQLEDAVEDYKRKFAVIRHQQGLLYKEYQSQKESWQKESENIKEEMKKLEEQKEQDATKIKAYSSLLDALQMDPDETKKVLAENNRKITVLRVNEKSLTRQCTTLLEMERHLRKENEKLKGEITHMETAVTGKIGNLQRFKEMACFKIAALQKVLDSSVPLSELEVANKQYNALTAKYREMLQKDNLLVQRTTNMEHMEHENESLKAQINSLNKELEITKEKLYTVEQAWEQMTKLGKYERDDNATDKATKAITNSEILSISKKITMLEMKELNERQRAEHSQRMYEHLRSTVKQIEERNLELETKFAELTKINLESQKVEQELRDELSKSVSKAVSDADRRQIMDLEKREMELKIEVSKLKELSDVAQKQVEALEARQQHRDKEVEYLRMQILNYQAQSDEKAIIAKLHQDIIALQGSESVAVGKLEKFKLKLQKMEIHNLRLEQKLDERDQALYFARLEGRNRAKHLQQTVQSLRRQFSGALPLAQQEKFSKTMIQLQNDKLKILEEVQHAQQERRNAENRALELELKLKSLEELVSALKDTRGAQKVIEWHMKMEELHLQELKLSRELVKQKEELKYLRNIISEYECTISNLEEEIVQQNKFHEERQMAWDQREVDLQRQLDQYDHQQTEILSSALKLEEATGSVPDPGLPIPQQLELALRKIQEHIRTILETRATCKSLEEKLKEKETALWKAEQNVISRDKVINELRLRIPATSEEKIMADLSRQEDDSEYHHAIKIAHQTIANMQARLNQKEEVLKRYQHTLAKARQEQEEIAKKHEEDIRVLHQKLDLYTDNSLNKFKETALELGEKTSMSLSNSKYFHYLEQTVAEQDNSLASLVGKLKKTSSDLEKQKQITLMKINELEMIRAQLQEKHTVDVEQIKDEANELKNILSQKEKELANVKAELEFQKEANNRAPTATLKNLVEQLKSQLAIKENQHKALSKALLELRSEMTANAEQQIISAASQKEAYMNVQEIVDRQTKGLTTQIEELNNQITKLTDNLKISKKKETSLSDERDELNQELQKKEKAFAKISREKNEIEKENEELKNQIKRLSSSIQSKADEQSLIDMLQKKIKKLESELEKKCEETEKKGLREGKTSKEEIIRWDEGKKWQIKMEGLRNKLREKEKEADALSKQLNTLKEIYTKTEKEKIALQKRLKTTGVTVDRVVGVRATETEKEVEELRKRNLELENEVAHMRTLQAIPRDSVIEDLHFKNQCLQEKLHALQKQCSREMFLRPLTSGTGSSDQYRREQEVLKENFRLSSENIELRFQLEQANKDLPRLKDQVDDLKEMCELLKKEKAEAERKLGSVRGAGRSGKTVPELEKTIGLMKKVVEKLQRENEELKKAPAVVSNEKLLGLEQENERLKSEMEKMKLDLESQLSMRYESKTKGMEKVVTENERLRKELKKEADNGEKLRIEKSNLEILNEKLNVQLEETIKKLNLAESQLDGADSRSWKSIVTRMQETKLKEMETDIAKKTQSIANLKRLLQEAKEREQNADKNLQDLKEQIEHLKHIPEGEGSEQTIKELQLLRLTNNRLEKEKAELVHQMEDYKHKRHTSTSEDPAAGHNETVEKDKIDKLMTEMANLQSQLEVSELEKQQLKEETKELRRELETYSPSFFEELEDLKYNYKEELKKNIILEERLKQLYEEFGVQDNPGNSSVD</sequence>
<keyword evidence="11" id="KW-1185">Reference proteome</keyword>
<evidence type="ECO:0000256" key="8">
    <source>
        <dbReference type="SAM" id="Coils"/>
    </source>
</evidence>
<feature type="coiled-coil region" evidence="8">
    <location>
        <begin position="1071"/>
        <end position="1105"/>
    </location>
</feature>
<dbReference type="PANTHER" id="PTHR18879:SF20">
    <property type="entry name" value="CENTROSOMAL PROTEIN OF 290 KDA"/>
    <property type="match status" value="1"/>
</dbReference>
<evidence type="ECO:0000259" key="9">
    <source>
        <dbReference type="Pfam" id="PF16574"/>
    </source>
</evidence>
<evidence type="ECO:0000313" key="11">
    <source>
        <dbReference type="Proteomes" id="UP000554720"/>
    </source>
</evidence>
<feature type="domain" description="Centrosomal protein of 290kDa coiled-coil region" evidence="9">
    <location>
        <begin position="1287"/>
        <end position="1414"/>
    </location>
</feature>
<name>A0A7L2DSB5_ANTMN</name>
<feature type="coiled-coil region" evidence="8">
    <location>
        <begin position="956"/>
        <end position="1021"/>
    </location>
</feature>
<feature type="coiled-coil region" evidence="8">
    <location>
        <begin position="1778"/>
        <end position="2027"/>
    </location>
</feature>
<evidence type="ECO:0000256" key="2">
    <source>
        <dbReference type="ARBA" id="ARBA00004300"/>
    </source>
</evidence>
<dbReference type="OrthoDB" id="6351660at2759"/>
<keyword evidence="3" id="KW-0963">Cytoplasm</keyword>
<dbReference type="GO" id="GO:1905515">
    <property type="term" value="P:non-motile cilium assembly"/>
    <property type="evidence" value="ECO:0007669"/>
    <property type="project" value="TreeGrafter"/>
</dbReference>
<feature type="coiled-coil region" evidence="8">
    <location>
        <begin position="1458"/>
        <end position="1492"/>
    </location>
</feature>
<keyword evidence="4" id="KW-0970">Cilium biogenesis/degradation</keyword>
<feature type="coiled-coil region" evidence="8">
    <location>
        <begin position="59"/>
        <end position="291"/>
    </location>
</feature>
<comment type="subcellular location">
    <subcellularLocation>
        <location evidence="1">Cytoplasm</location>
        <location evidence="1">Cytoskeleton</location>
        <location evidence="1">Cilium basal body</location>
    </subcellularLocation>
    <subcellularLocation>
        <location evidence="2">Cytoplasm</location>
        <location evidence="2">Cytoskeleton</location>
        <location evidence="2">Microtubule organizing center</location>
        <location evidence="2">Centrosome</location>
    </subcellularLocation>
</comment>
<feature type="coiled-coil region" evidence="8">
    <location>
        <begin position="1136"/>
        <end position="1170"/>
    </location>
</feature>
<comment type="caution">
    <text evidence="10">The sequence shown here is derived from an EMBL/GenBank/DDBJ whole genome shotgun (WGS) entry which is preliminary data.</text>
</comment>
<dbReference type="InterPro" id="IPR032321">
    <property type="entry name" value="Cep209_CC5"/>
</dbReference>
<protein>
    <submittedName>
        <fullName evidence="10">CE290 protein</fullName>
    </submittedName>
</protein>
<reference evidence="10 11" key="1">
    <citation type="submission" date="2019-09" db="EMBL/GenBank/DDBJ databases">
        <title>Bird 10,000 Genomes (B10K) Project - Family phase.</title>
        <authorList>
            <person name="Zhang G."/>
        </authorList>
    </citation>
    <scope>NUCLEOTIDE SEQUENCE [LARGE SCALE GENOMIC DNA]</scope>
    <source>
        <strain evidence="10">B10K-DU-011-42</strain>
        <tissue evidence="10">Muscle</tissue>
    </source>
</reference>
<dbReference type="Gene3D" id="1.10.287.1490">
    <property type="match status" value="1"/>
</dbReference>
<feature type="coiled-coil region" evidence="8">
    <location>
        <begin position="1532"/>
        <end position="1591"/>
    </location>
</feature>
<evidence type="ECO:0000256" key="7">
    <source>
        <dbReference type="ARBA" id="ARBA00023273"/>
    </source>
</evidence>
<feature type="coiled-coil region" evidence="8">
    <location>
        <begin position="778"/>
        <end position="858"/>
    </location>
</feature>
<feature type="coiled-coil region" evidence="8">
    <location>
        <begin position="1288"/>
        <end position="1390"/>
    </location>
</feature>
<evidence type="ECO:0000256" key="3">
    <source>
        <dbReference type="ARBA" id="ARBA00022490"/>
    </source>
</evidence>
<keyword evidence="6" id="KW-0206">Cytoskeleton</keyword>
<feature type="coiled-coil region" evidence="8">
    <location>
        <begin position="596"/>
        <end position="658"/>
    </location>
</feature>
<evidence type="ECO:0000256" key="6">
    <source>
        <dbReference type="ARBA" id="ARBA00023212"/>
    </source>
</evidence>
<dbReference type="Proteomes" id="UP000554720">
    <property type="component" value="Unassembled WGS sequence"/>
</dbReference>
<dbReference type="GO" id="GO:0034451">
    <property type="term" value="C:centriolar satellite"/>
    <property type="evidence" value="ECO:0007669"/>
    <property type="project" value="TreeGrafter"/>
</dbReference>
<feature type="coiled-coil region" evidence="8">
    <location>
        <begin position="350"/>
        <end position="427"/>
    </location>
</feature>
<feature type="non-terminal residue" evidence="10">
    <location>
        <position position="1"/>
    </location>
</feature>
<feature type="coiled-coil region" evidence="8">
    <location>
        <begin position="1667"/>
        <end position="1748"/>
    </location>
</feature>
<keyword evidence="5 8" id="KW-0175">Coiled coil</keyword>
<dbReference type="EMBL" id="VWYI01004451">
    <property type="protein sequence ID" value="NXQ52607.1"/>
    <property type="molecule type" value="Genomic_DNA"/>
</dbReference>
<evidence type="ECO:0000256" key="5">
    <source>
        <dbReference type="ARBA" id="ARBA00023054"/>
    </source>
</evidence>
<dbReference type="Pfam" id="PF16574">
    <property type="entry name" value="CEP209_CC5"/>
    <property type="match status" value="1"/>
</dbReference>
<feature type="non-terminal residue" evidence="10">
    <location>
        <position position="2463"/>
    </location>
</feature>
<evidence type="ECO:0000256" key="1">
    <source>
        <dbReference type="ARBA" id="ARBA00004120"/>
    </source>
</evidence>
<evidence type="ECO:0000313" key="10">
    <source>
        <dbReference type="EMBL" id="NXQ52607.1"/>
    </source>
</evidence>
<feature type="coiled-coil region" evidence="8">
    <location>
        <begin position="452"/>
        <end position="559"/>
    </location>
</feature>
<dbReference type="PANTHER" id="PTHR18879">
    <property type="entry name" value="CENTROSOMAL PROTEIN OF 290 KDA"/>
    <property type="match status" value="1"/>
</dbReference>
<dbReference type="GO" id="GO:1905349">
    <property type="term" value="P:ciliary transition zone assembly"/>
    <property type="evidence" value="ECO:0007669"/>
    <property type="project" value="TreeGrafter"/>
</dbReference>
<evidence type="ECO:0000256" key="4">
    <source>
        <dbReference type="ARBA" id="ARBA00022794"/>
    </source>
</evidence>
<gene>
    <name evidence="10" type="primary">Cep290</name>
    <name evidence="10" type="ORF">ANTMIN_R09719</name>
</gene>
<dbReference type="InterPro" id="IPR026201">
    <property type="entry name" value="Cep290"/>
</dbReference>
<dbReference type="GO" id="GO:0097711">
    <property type="term" value="P:ciliary basal body-plasma membrane docking"/>
    <property type="evidence" value="ECO:0007669"/>
    <property type="project" value="TreeGrafter"/>
</dbReference>
<dbReference type="GO" id="GO:0035869">
    <property type="term" value="C:ciliary transition zone"/>
    <property type="evidence" value="ECO:0007669"/>
    <property type="project" value="TreeGrafter"/>
</dbReference>
<feature type="coiled-coil region" evidence="8">
    <location>
        <begin position="692"/>
        <end position="740"/>
    </location>
</feature>
<accession>A0A7L2DSB5</accession>
<proteinExistence type="predicted"/>
<organism evidence="10 11">
    <name type="scientific">Anthoscopus minutus</name>
    <name type="common">Southern penduline-tit</name>
    <dbReference type="NCBI Taxonomy" id="156561"/>
    <lineage>
        <taxon>Eukaryota</taxon>
        <taxon>Metazoa</taxon>
        <taxon>Chordata</taxon>
        <taxon>Craniata</taxon>
        <taxon>Vertebrata</taxon>
        <taxon>Euteleostomi</taxon>
        <taxon>Archelosauria</taxon>
        <taxon>Archosauria</taxon>
        <taxon>Dinosauria</taxon>
        <taxon>Saurischia</taxon>
        <taxon>Theropoda</taxon>
        <taxon>Coelurosauria</taxon>
        <taxon>Aves</taxon>
        <taxon>Neognathae</taxon>
        <taxon>Neoaves</taxon>
        <taxon>Telluraves</taxon>
        <taxon>Australaves</taxon>
        <taxon>Passeriformes</taxon>
        <taxon>Paridae</taxon>
        <taxon>Anthoscopus</taxon>
    </lineage>
</organism>